<dbReference type="KEGG" id="smo:SELMODRAFT_407634"/>
<name>D8R687_SELML</name>
<organism evidence="2">
    <name type="scientific">Selaginella moellendorffii</name>
    <name type="common">Spikemoss</name>
    <dbReference type="NCBI Taxonomy" id="88036"/>
    <lineage>
        <taxon>Eukaryota</taxon>
        <taxon>Viridiplantae</taxon>
        <taxon>Streptophyta</taxon>
        <taxon>Embryophyta</taxon>
        <taxon>Tracheophyta</taxon>
        <taxon>Lycopodiopsida</taxon>
        <taxon>Selaginellales</taxon>
        <taxon>Selaginellaceae</taxon>
        <taxon>Selaginella</taxon>
    </lineage>
</organism>
<gene>
    <name evidence="1" type="ORF">SELMODRAFT_407634</name>
</gene>
<evidence type="ECO:0000313" key="1">
    <source>
        <dbReference type="EMBL" id="EFJ32626.1"/>
    </source>
</evidence>
<reference evidence="1 2" key="1">
    <citation type="journal article" date="2011" name="Science">
        <title>The Selaginella genome identifies genetic changes associated with the evolution of vascular plants.</title>
        <authorList>
            <person name="Banks J.A."/>
            <person name="Nishiyama T."/>
            <person name="Hasebe M."/>
            <person name="Bowman J.L."/>
            <person name="Gribskov M."/>
            <person name="dePamphilis C."/>
            <person name="Albert V.A."/>
            <person name="Aono N."/>
            <person name="Aoyama T."/>
            <person name="Ambrose B.A."/>
            <person name="Ashton N.W."/>
            <person name="Axtell M.J."/>
            <person name="Barker E."/>
            <person name="Barker M.S."/>
            <person name="Bennetzen J.L."/>
            <person name="Bonawitz N.D."/>
            <person name="Chapple C."/>
            <person name="Cheng C."/>
            <person name="Correa L.G."/>
            <person name="Dacre M."/>
            <person name="DeBarry J."/>
            <person name="Dreyer I."/>
            <person name="Elias M."/>
            <person name="Engstrom E.M."/>
            <person name="Estelle M."/>
            <person name="Feng L."/>
            <person name="Finet C."/>
            <person name="Floyd S.K."/>
            <person name="Frommer W.B."/>
            <person name="Fujita T."/>
            <person name="Gramzow L."/>
            <person name="Gutensohn M."/>
            <person name="Harholt J."/>
            <person name="Hattori M."/>
            <person name="Heyl A."/>
            <person name="Hirai T."/>
            <person name="Hiwatashi Y."/>
            <person name="Ishikawa M."/>
            <person name="Iwata M."/>
            <person name="Karol K.G."/>
            <person name="Koehler B."/>
            <person name="Kolukisaoglu U."/>
            <person name="Kubo M."/>
            <person name="Kurata T."/>
            <person name="Lalonde S."/>
            <person name="Li K."/>
            <person name="Li Y."/>
            <person name="Litt A."/>
            <person name="Lyons E."/>
            <person name="Manning G."/>
            <person name="Maruyama T."/>
            <person name="Michael T.P."/>
            <person name="Mikami K."/>
            <person name="Miyazaki S."/>
            <person name="Morinaga S."/>
            <person name="Murata T."/>
            <person name="Mueller-Roeber B."/>
            <person name="Nelson D.R."/>
            <person name="Obara M."/>
            <person name="Oguri Y."/>
            <person name="Olmstead R.G."/>
            <person name="Onodera N."/>
            <person name="Petersen B.L."/>
            <person name="Pils B."/>
            <person name="Prigge M."/>
            <person name="Rensing S.A."/>
            <person name="Riano-Pachon D.M."/>
            <person name="Roberts A.W."/>
            <person name="Sato Y."/>
            <person name="Scheller H.V."/>
            <person name="Schulz B."/>
            <person name="Schulz C."/>
            <person name="Shakirov E.V."/>
            <person name="Shibagaki N."/>
            <person name="Shinohara N."/>
            <person name="Shippen D.E."/>
            <person name="Soerensen I."/>
            <person name="Sotooka R."/>
            <person name="Sugimoto N."/>
            <person name="Sugita M."/>
            <person name="Sumikawa N."/>
            <person name="Tanurdzic M."/>
            <person name="Theissen G."/>
            <person name="Ulvskov P."/>
            <person name="Wakazuki S."/>
            <person name="Weng J.K."/>
            <person name="Willats W.W."/>
            <person name="Wipf D."/>
            <person name="Wolf P.G."/>
            <person name="Yang L."/>
            <person name="Zimmer A.D."/>
            <person name="Zhu Q."/>
            <person name="Mitros T."/>
            <person name="Hellsten U."/>
            <person name="Loque D."/>
            <person name="Otillar R."/>
            <person name="Salamov A."/>
            <person name="Schmutz J."/>
            <person name="Shapiro H."/>
            <person name="Lindquist E."/>
            <person name="Lucas S."/>
            <person name="Rokhsar D."/>
            <person name="Grigoriev I.V."/>
        </authorList>
    </citation>
    <scope>NUCLEOTIDE SEQUENCE [LARGE SCALE GENOMIC DNA]</scope>
</reference>
<protein>
    <submittedName>
        <fullName evidence="1">Uncharacterized protein</fullName>
    </submittedName>
</protein>
<proteinExistence type="predicted"/>
<dbReference type="InParanoid" id="D8R687"/>
<dbReference type="Gramene" id="EFJ32626">
    <property type="protein sequence ID" value="EFJ32626"/>
    <property type="gene ID" value="SELMODRAFT_407634"/>
</dbReference>
<dbReference type="HOGENOM" id="CLU_1743667_0_0_1"/>
<keyword evidence="2" id="KW-1185">Reference proteome</keyword>
<dbReference type="AlphaFoldDB" id="D8R687"/>
<dbReference type="EMBL" id="GL377572">
    <property type="protein sequence ID" value="EFJ32626.1"/>
    <property type="molecule type" value="Genomic_DNA"/>
</dbReference>
<evidence type="ECO:0000313" key="2">
    <source>
        <dbReference type="Proteomes" id="UP000001514"/>
    </source>
</evidence>
<sequence>MGVEEQRGQDLHCWLELSHRLWGLSSPKDMMGRLDTLREDMHIVKAKEKAVVDRVIHWLKWNSTQVIRVHNRFLQDRWEKSFEGKVVKSRKKHVEYLLYGETLQFANEFQCIVAEGFPYLPGQSNHGCHGPVSLSNAIGLAVDNQHHVKI</sequence>
<accession>D8R687</accession>
<dbReference type="Proteomes" id="UP000001514">
    <property type="component" value="Unassembled WGS sequence"/>
</dbReference>